<protein>
    <submittedName>
        <fullName evidence="1">Uncharacterized protein</fullName>
    </submittedName>
</protein>
<dbReference type="AlphaFoldDB" id="A0A6I2L2S2"/>
<evidence type="ECO:0000313" key="1">
    <source>
        <dbReference type="EMBL" id="MRW92381.1"/>
    </source>
</evidence>
<accession>A0A6I2L2S2</accession>
<sequence length="177" mass="19837">MVDKFMEFVQEQSSAAQDASNSELSVEAEVTRWLDHLNTLGKFVDDSLKPYAESGIKTTKRMVRITEEPTGEYEVPQFEISVGSALVRLKPIGTFLIGAFGRVDMEGPRGVCRFILVPSKAQTPLFAFNAPDAEQMAKDKPWADLVWKIMPAPPSRSYIDLSSEVFRDFFIKVVRGV</sequence>
<dbReference type="EMBL" id="WKJK01000011">
    <property type="protein sequence ID" value="MRW92381.1"/>
    <property type="molecule type" value="Genomic_DNA"/>
</dbReference>
<organism evidence="1 2">
    <name type="scientific">Duganella guangzhouensis</name>
    <dbReference type="NCBI Taxonomy" id="2666084"/>
    <lineage>
        <taxon>Bacteria</taxon>
        <taxon>Pseudomonadati</taxon>
        <taxon>Pseudomonadota</taxon>
        <taxon>Betaproteobacteria</taxon>
        <taxon>Burkholderiales</taxon>
        <taxon>Oxalobacteraceae</taxon>
        <taxon>Telluria group</taxon>
        <taxon>Duganella</taxon>
    </lineage>
</organism>
<dbReference type="RefSeq" id="WP_154379721.1">
    <property type="nucleotide sequence ID" value="NZ_WKJK01000011.1"/>
</dbReference>
<reference evidence="1 2" key="1">
    <citation type="submission" date="2019-11" db="EMBL/GenBank/DDBJ databases">
        <title>Novel species isolated from a subtropical stream in China.</title>
        <authorList>
            <person name="Lu H."/>
        </authorList>
    </citation>
    <scope>NUCLEOTIDE SEQUENCE [LARGE SCALE GENOMIC DNA]</scope>
    <source>
        <strain evidence="1 2">FT80W</strain>
    </source>
</reference>
<evidence type="ECO:0000313" key="2">
    <source>
        <dbReference type="Proteomes" id="UP000433309"/>
    </source>
</evidence>
<name>A0A6I2L2S2_9BURK</name>
<gene>
    <name evidence="1" type="ORF">GJ699_20500</name>
</gene>
<dbReference type="Proteomes" id="UP000433309">
    <property type="component" value="Unassembled WGS sequence"/>
</dbReference>
<keyword evidence="2" id="KW-1185">Reference proteome</keyword>
<proteinExistence type="predicted"/>
<comment type="caution">
    <text evidence="1">The sequence shown here is derived from an EMBL/GenBank/DDBJ whole genome shotgun (WGS) entry which is preliminary data.</text>
</comment>